<reference evidence="3 4" key="1">
    <citation type="submission" date="2016-11" db="EMBL/GenBank/DDBJ databases">
        <title>Study of marine rhodopsin-containing bacteria.</title>
        <authorList>
            <person name="Yoshizawa S."/>
            <person name="Kumagai Y."/>
            <person name="Kogure K."/>
        </authorList>
    </citation>
    <scope>NUCLEOTIDE SEQUENCE [LARGE SCALE GENOMIC DNA]</scope>
    <source>
        <strain evidence="3 4">SAORIC-28</strain>
    </source>
</reference>
<evidence type="ECO:0000259" key="2">
    <source>
        <dbReference type="Pfam" id="PF13144"/>
    </source>
</evidence>
<dbReference type="Pfam" id="PF13144">
    <property type="entry name" value="ChapFlgA"/>
    <property type="match status" value="1"/>
</dbReference>
<gene>
    <name evidence="3" type="ORF">BSZ37_04690</name>
</gene>
<proteinExistence type="predicted"/>
<dbReference type="AlphaFoldDB" id="A0A271IXH6"/>
<feature type="signal peptide" evidence="1">
    <location>
        <begin position="1"/>
        <end position="18"/>
    </location>
</feature>
<dbReference type="InterPro" id="IPR039246">
    <property type="entry name" value="Flagellar_FlgA"/>
</dbReference>
<dbReference type="Proteomes" id="UP000216339">
    <property type="component" value="Unassembled WGS sequence"/>
</dbReference>
<organism evidence="3 4">
    <name type="scientific">Rubrivirga marina</name>
    <dbReference type="NCBI Taxonomy" id="1196024"/>
    <lineage>
        <taxon>Bacteria</taxon>
        <taxon>Pseudomonadati</taxon>
        <taxon>Rhodothermota</taxon>
        <taxon>Rhodothermia</taxon>
        <taxon>Rhodothermales</taxon>
        <taxon>Rubricoccaceae</taxon>
        <taxon>Rubrivirga</taxon>
    </lineage>
</organism>
<dbReference type="GO" id="GO:0044780">
    <property type="term" value="P:bacterial-type flagellum assembly"/>
    <property type="evidence" value="ECO:0007669"/>
    <property type="project" value="InterPro"/>
</dbReference>
<dbReference type="InterPro" id="IPR017585">
    <property type="entry name" value="SAF_FlgA"/>
</dbReference>
<dbReference type="PANTHER" id="PTHR36307:SF1">
    <property type="entry name" value="FLAGELLA BASAL BODY P-RING FORMATION PROTEIN FLGA"/>
    <property type="match status" value="1"/>
</dbReference>
<name>A0A271IXH6_9BACT</name>
<comment type="caution">
    <text evidence="3">The sequence shown here is derived from an EMBL/GenBank/DDBJ whole genome shotgun (WGS) entry which is preliminary data.</text>
</comment>
<keyword evidence="4" id="KW-1185">Reference proteome</keyword>
<keyword evidence="1" id="KW-0732">Signal</keyword>
<accession>A0A271IXH6</accession>
<evidence type="ECO:0000313" key="3">
    <source>
        <dbReference type="EMBL" id="PAP75787.1"/>
    </source>
</evidence>
<protein>
    <recommendedName>
        <fullName evidence="2">Flagella basal body P-ring formation protein FlgA SAF domain-containing protein</fullName>
    </recommendedName>
</protein>
<feature type="chain" id="PRO_5012944626" description="Flagella basal body P-ring formation protein FlgA SAF domain-containing protein" evidence="1">
    <location>
        <begin position="19"/>
        <end position="221"/>
    </location>
</feature>
<evidence type="ECO:0000313" key="4">
    <source>
        <dbReference type="Proteomes" id="UP000216339"/>
    </source>
</evidence>
<dbReference type="RefSeq" id="WP_095509431.1">
    <property type="nucleotide sequence ID" value="NZ_MQWD01000001.1"/>
</dbReference>
<dbReference type="PANTHER" id="PTHR36307">
    <property type="entry name" value="FLAGELLA BASAL BODY P-RING FORMATION PROTEIN FLGA"/>
    <property type="match status" value="1"/>
</dbReference>
<feature type="domain" description="Flagella basal body P-ring formation protein FlgA SAF" evidence="2">
    <location>
        <begin position="113"/>
        <end position="214"/>
    </location>
</feature>
<dbReference type="EMBL" id="MQWD01000001">
    <property type="protein sequence ID" value="PAP75787.1"/>
    <property type="molecule type" value="Genomic_DNA"/>
</dbReference>
<sequence>MTRLGLLLALLAAPAASATEADVVAAAEAAVADVWPDAEVRVVRLSGGAEAAPPPLRVRFRDAAPRGRVSAEVEAQEPDGTWAPAGWAYLEVAVFETAPVLITDVDRGEPVAGAVRLDRVETTRLSAVLPADALGAGWTAARSLRAGTVLTGRLVEAPAAAETGDALRVRYARGAVAVTLDCEARERGALGETVRAVCAATGATYRVQLTAPGEGDWTATL</sequence>
<evidence type="ECO:0000256" key="1">
    <source>
        <dbReference type="SAM" id="SignalP"/>
    </source>
</evidence>